<dbReference type="GO" id="GO:0009103">
    <property type="term" value="P:lipopolysaccharide biosynthetic process"/>
    <property type="evidence" value="ECO:0007669"/>
    <property type="project" value="UniProtKB-ARBA"/>
</dbReference>
<dbReference type="AlphaFoldDB" id="A0A418VGV4"/>
<dbReference type="GO" id="GO:0016763">
    <property type="term" value="F:pentosyltransferase activity"/>
    <property type="evidence" value="ECO:0007669"/>
    <property type="project" value="TreeGrafter"/>
</dbReference>
<dbReference type="InterPro" id="IPR050297">
    <property type="entry name" value="LipidA_mod_glycosyltrf_83"/>
</dbReference>
<sequence length="500" mass="54472">MALLPSSSRSLAHTTALVVAALVLLRLIAAAVTPLTFDEAYYWTWSKHLALSYFDHPPMVALVIRAGTLIAGDSELGVRLISVLLALPMSWATWRSAELLFGGQRLAANATLLLNATLMVAVGTVIVTPDAPLLVASSFVLYTLAQVLSSGKGVWWLGVGVAVGVALLSKYTALFFGPAILIWLLWVPKLRRWLLTPWPYLGGLVAFAIFSPVVIWNADHQWISFVKQFRRAQVEGFNPSYLLELVPTQFVLTTPLAYILGVMGLYALARGAGASGARVLVSSIVWTIALYFAWQATHDRVEGNWLGALYPAFAVAGGVAAALATWGPRAQRVVRFCMRWAVPVGVTMFVLVVVQANTGVLTGHRRDASVRAVGVGFREIAAEIAVVRERTGATCVMANDYGNTAWLAFYLPKGTCVVQRNERFRWLQQPPPTPEQLAGKLLLVGETNAAAHPVLKATFERIEKVGEVQRRRGPLVIDTLELDILEGARRDVLDPTPPVY</sequence>
<evidence type="ECO:0000256" key="7">
    <source>
        <dbReference type="ARBA" id="ARBA00023136"/>
    </source>
</evidence>
<keyword evidence="7 8" id="KW-0472">Membrane</keyword>
<feature type="transmembrane region" description="Helical" evidence="8">
    <location>
        <begin position="276"/>
        <end position="294"/>
    </location>
</feature>
<keyword evidence="6 8" id="KW-1133">Transmembrane helix</keyword>
<dbReference type="InterPro" id="IPR038731">
    <property type="entry name" value="RgtA/B/C-like"/>
</dbReference>
<evidence type="ECO:0000259" key="9">
    <source>
        <dbReference type="Pfam" id="PF13231"/>
    </source>
</evidence>
<feature type="transmembrane region" description="Helical" evidence="8">
    <location>
        <begin position="250"/>
        <end position="269"/>
    </location>
</feature>
<proteinExistence type="predicted"/>
<comment type="subcellular location">
    <subcellularLocation>
        <location evidence="1">Cell membrane</location>
        <topology evidence="1">Multi-pass membrane protein</topology>
    </subcellularLocation>
</comment>
<keyword evidence="2" id="KW-1003">Cell membrane</keyword>
<evidence type="ECO:0000256" key="1">
    <source>
        <dbReference type="ARBA" id="ARBA00004651"/>
    </source>
</evidence>
<feature type="transmembrane region" description="Helical" evidence="8">
    <location>
        <begin position="154"/>
        <end position="186"/>
    </location>
</feature>
<dbReference type="Proteomes" id="UP000285523">
    <property type="component" value="Unassembled WGS sequence"/>
</dbReference>
<dbReference type="Pfam" id="PF13231">
    <property type="entry name" value="PMT_2"/>
    <property type="match status" value="1"/>
</dbReference>
<dbReference type="PANTHER" id="PTHR33908">
    <property type="entry name" value="MANNOSYLTRANSFERASE YKCB-RELATED"/>
    <property type="match status" value="1"/>
</dbReference>
<feature type="transmembrane region" description="Helical" evidence="8">
    <location>
        <begin position="306"/>
        <end position="326"/>
    </location>
</feature>
<gene>
    <name evidence="10" type="ORF">D4Q52_09240</name>
</gene>
<evidence type="ECO:0000256" key="5">
    <source>
        <dbReference type="ARBA" id="ARBA00022692"/>
    </source>
</evidence>
<feature type="domain" description="Glycosyltransferase RgtA/B/C/D-like" evidence="9">
    <location>
        <begin position="55"/>
        <end position="216"/>
    </location>
</feature>
<evidence type="ECO:0000256" key="6">
    <source>
        <dbReference type="ARBA" id="ARBA00022989"/>
    </source>
</evidence>
<dbReference type="GO" id="GO:0005886">
    <property type="term" value="C:plasma membrane"/>
    <property type="evidence" value="ECO:0007669"/>
    <property type="project" value="UniProtKB-SubCell"/>
</dbReference>
<evidence type="ECO:0000256" key="4">
    <source>
        <dbReference type="ARBA" id="ARBA00022679"/>
    </source>
</evidence>
<name>A0A418VGV4_RHOPL</name>
<evidence type="ECO:0000256" key="8">
    <source>
        <dbReference type="SAM" id="Phobius"/>
    </source>
</evidence>
<accession>A0A418VGV4</accession>
<evidence type="ECO:0000313" key="10">
    <source>
        <dbReference type="EMBL" id="RJF75360.1"/>
    </source>
</evidence>
<comment type="caution">
    <text evidence="10">The sequence shown here is derived from an EMBL/GenBank/DDBJ whole genome shotgun (WGS) entry which is preliminary data.</text>
</comment>
<evidence type="ECO:0000256" key="2">
    <source>
        <dbReference type="ARBA" id="ARBA00022475"/>
    </source>
</evidence>
<evidence type="ECO:0000256" key="3">
    <source>
        <dbReference type="ARBA" id="ARBA00022676"/>
    </source>
</evidence>
<reference evidence="10 11" key="1">
    <citation type="submission" date="2018-09" db="EMBL/GenBank/DDBJ databases">
        <title>Draft genome sequence of Rhodopseudomonas palustris 2.1.18.</title>
        <authorList>
            <person name="Robertson S.L."/>
            <person name="Meyer T.E."/>
            <person name="Kyndt J.A."/>
        </authorList>
    </citation>
    <scope>NUCLEOTIDE SEQUENCE [LARGE SCALE GENOMIC DNA]</scope>
    <source>
        <strain evidence="10 11">2.1.18</strain>
    </source>
</reference>
<protein>
    <submittedName>
        <fullName evidence="10">Glycosyl transferase</fullName>
    </submittedName>
</protein>
<keyword evidence="3" id="KW-0328">Glycosyltransferase</keyword>
<keyword evidence="4 10" id="KW-0808">Transferase</keyword>
<dbReference type="RefSeq" id="WP_119856263.1">
    <property type="nucleotide sequence ID" value="NZ_QYYD01000008.1"/>
</dbReference>
<feature type="transmembrane region" description="Helical" evidence="8">
    <location>
        <begin position="106"/>
        <end position="127"/>
    </location>
</feature>
<dbReference type="PANTHER" id="PTHR33908:SF11">
    <property type="entry name" value="MEMBRANE PROTEIN"/>
    <property type="match status" value="1"/>
</dbReference>
<evidence type="ECO:0000313" key="11">
    <source>
        <dbReference type="Proteomes" id="UP000285523"/>
    </source>
</evidence>
<keyword evidence="5 8" id="KW-0812">Transmembrane</keyword>
<dbReference type="EMBL" id="QYYD01000008">
    <property type="protein sequence ID" value="RJF75360.1"/>
    <property type="molecule type" value="Genomic_DNA"/>
</dbReference>
<feature type="transmembrane region" description="Helical" evidence="8">
    <location>
        <begin position="198"/>
        <end position="218"/>
    </location>
</feature>
<feature type="transmembrane region" description="Helical" evidence="8">
    <location>
        <begin position="338"/>
        <end position="356"/>
    </location>
</feature>
<dbReference type="OrthoDB" id="9811222at2"/>
<organism evidence="10 11">
    <name type="scientific">Rhodopseudomonas palustris</name>
    <dbReference type="NCBI Taxonomy" id="1076"/>
    <lineage>
        <taxon>Bacteria</taxon>
        <taxon>Pseudomonadati</taxon>
        <taxon>Pseudomonadota</taxon>
        <taxon>Alphaproteobacteria</taxon>
        <taxon>Hyphomicrobiales</taxon>
        <taxon>Nitrobacteraceae</taxon>
        <taxon>Rhodopseudomonas</taxon>
    </lineage>
</organism>